<dbReference type="CDD" id="cd07989">
    <property type="entry name" value="LPLAT_AGPAT-like"/>
    <property type="match status" value="1"/>
</dbReference>
<dbReference type="Pfam" id="PF01553">
    <property type="entry name" value="Acyltransferase"/>
    <property type="match status" value="1"/>
</dbReference>
<reference evidence="6 7" key="1">
    <citation type="submission" date="2018-03" db="EMBL/GenBank/DDBJ databases">
        <title>A gene transfer event suggests a long-term partnership between eustigmatophyte algae and a novel lineage of endosymbiotic bacteria.</title>
        <authorList>
            <person name="Yurchenko T."/>
            <person name="Sevcikova T."/>
            <person name="Pribyl P."/>
            <person name="El Karkouri K."/>
            <person name="Klimes V."/>
            <person name="Amaral R."/>
            <person name="Zbrankova V."/>
            <person name="Kim E."/>
            <person name="Raoult D."/>
            <person name="Santos L.M.A."/>
            <person name="Elias M."/>
        </authorList>
    </citation>
    <scope>NUCLEOTIDE SEQUENCE [LARGE SCALE GENOMIC DNA]</scope>
    <source>
        <strain evidence="6">CCALA 838</strain>
    </source>
</reference>
<organism evidence="6 7">
    <name type="scientific">Candidatus Phycorickettsia trachydisci</name>
    <dbReference type="NCBI Taxonomy" id="2115978"/>
    <lineage>
        <taxon>Bacteria</taxon>
        <taxon>Pseudomonadati</taxon>
        <taxon>Pseudomonadota</taxon>
        <taxon>Alphaproteobacteria</taxon>
        <taxon>Rickettsiales</taxon>
        <taxon>Rickettsiaceae</taxon>
        <taxon>Candidatus Phycorickettsia</taxon>
    </lineage>
</organism>
<sequence length="262" mass="30208">MYFKKYSPNYLPLIFWRTRVIIFYIAVALLSLVVWPILAIMYLVGTHYDNKYAIAKRYSEIFIWLGEIICGLKYEVIGLEKLPQTPAVFMANHQSFWENVFMQLIVPKHSWVIKKELFNIPLFGWGLKMMDPIAVDRKDIVSLTRILKEGQKKIKQGLSLIIFPESTRVLPHQNKRYKPSAIKLAMEAKVPVVLMAHNAGVYWPKSFWIRKPGTITVEILSVIPPENLANADVREVTEKIEHVINTSKNTLARNRAVPGFVG</sequence>
<dbReference type="SUPFAM" id="SSF69593">
    <property type="entry name" value="Glycerol-3-phosphate (1)-acyltransferase"/>
    <property type="match status" value="1"/>
</dbReference>
<dbReference type="InterPro" id="IPR002123">
    <property type="entry name" value="Plipid/glycerol_acylTrfase"/>
</dbReference>
<evidence type="ECO:0000313" key="6">
    <source>
        <dbReference type="EMBL" id="AVP87331.1"/>
    </source>
</evidence>
<gene>
    <name evidence="6" type="ORF">phytr_3800</name>
</gene>
<proteinExistence type="predicted"/>
<dbReference type="KEGG" id="ptc:phytr_3800"/>
<dbReference type="EMBL" id="CP027845">
    <property type="protein sequence ID" value="AVP87331.1"/>
    <property type="molecule type" value="Genomic_DNA"/>
</dbReference>
<evidence type="ECO:0000256" key="3">
    <source>
        <dbReference type="ARBA" id="ARBA00023315"/>
    </source>
</evidence>
<dbReference type="SMART" id="SM00563">
    <property type="entry name" value="PlsC"/>
    <property type="match status" value="1"/>
</dbReference>
<keyword evidence="2 6" id="KW-0808">Transferase</keyword>
<feature type="domain" description="Phospholipid/glycerol acyltransferase" evidence="5">
    <location>
        <begin position="87"/>
        <end position="200"/>
    </location>
</feature>
<accession>A0A2P1P7U3</accession>
<dbReference type="Proteomes" id="UP000241762">
    <property type="component" value="Chromosome"/>
</dbReference>
<protein>
    <submittedName>
        <fullName evidence="6">1-acylglycerol-3-phosphate O-acyltransferase</fullName>
    </submittedName>
</protein>
<evidence type="ECO:0000256" key="1">
    <source>
        <dbReference type="ARBA" id="ARBA00005189"/>
    </source>
</evidence>
<keyword evidence="4" id="KW-1133">Transmembrane helix</keyword>
<evidence type="ECO:0000259" key="5">
    <source>
        <dbReference type="SMART" id="SM00563"/>
    </source>
</evidence>
<dbReference type="PANTHER" id="PTHR10434">
    <property type="entry name" value="1-ACYL-SN-GLYCEROL-3-PHOSPHATE ACYLTRANSFERASE"/>
    <property type="match status" value="1"/>
</dbReference>
<feature type="transmembrane region" description="Helical" evidence="4">
    <location>
        <begin position="21"/>
        <end position="44"/>
    </location>
</feature>
<keyword evidence="4" id="KW-0472">Membrane</keyword>
<comment type="pathway">
    <text evidence="1">Lipid metabolism.</text>
</comment>
<evidence type="ECO:0000256" key="4">
    <source>
        <dbReference type="SAM" id="Phobius"/>
    </source>
</evidence>
<dbReference type="GO" id="GO:0006654">
    <property type="term" value="P:phosphatidic acid biosynthetic process"/>
    <property type="evidence" value="ECO:0007669"/>
    <property type="project" value="TreeGrafter"/>
</dbReference>
<evidence type="ECO:0000313" key="7">
    <source>
        <dbReference type="Proteomes" id="UP000241762"/>
    </source>
</evidence>
<dbReference type="PANTHER" id="PTHR10434:SF40">
    <property type="entry name" value="1-ACYL-SN-GLYCEROL-3-PHOSPHATE ACYLTRANSFERASE"/>
    <property type="match status" value="1"/>
</dbReference>
<keyword evidence="4" id="KW-0812">Transmembrane</keyword>
<dbReference type="GO" id="GO:0003841">
    <property type="term" value="F:1-acylglycerol-3-phosphate O-acyltransferase activity"/>
    <property type="evidence" value="ECO:0007669"/>
    <property type="project" value="TreeGrafter"/>
</dbReference>
<evidence type="ECO:0000256" key="2">
    <source>
        <dbReference type="ARBA" id="ARBA00022679"/>
    </source>
</evidence>
<keyword evidence="7" id="KW-1185">Reference proteome</keyword>
<name>A0A2P1P7U3_9RICK</name>
<keyword evidence="3 6" id="KW-0012">Acyltransferase</keyword>
<dbReference type="AlphaFoldDB" id="A0A2P1P7U3"/>